<feature type="coiled-coil region" evidence="1">
    <location>
        <begin position="40"/>
        <end position="88"/>
    </location>
</feature>
<comment type="caution">
    <text evidence="3">The sequence shown here is derived from an EMBL/GenBank/DDBJ whole genome shotgun (WGS) entry which is preliminary data.</text>
</comment>
<evidence type="ECO:0000256" key="2">
    <source>
        <dbReference type="SAM" id="MobiDB-lite"/>
    </source>
</evidence>
<protein>
    <submittedName>
        <fullName evidence="3">Uncharacterized protein</fullName>
    </submittedName>
</protein>
<evidence type="ECO:0000256" key="1">
    <source>
        <dbReference type="SAM" id="Coils"/>
    </source>
</evidence>
<feature type="region of interest" description="Disordered" evidence="2">
    <location>
        <begin position="137"/>
        <end position="164"/>
    </location>
</feature>
<dbReference type="EMBL" id="LAZR01070218">
    <property type="protein sequence ID" value="KKK43891.1"/>
    <property type="molecule type" value="Genomic_DNA"/>
</dbReference>
<proteinExistence type="predicted"/>
<name>A0A0F8Y6S2_9ZZZZ</name>
<keyword evidence="1" id="KW-0175">Coiled coil</keyword>
<organism evidence="3">
    <name type="scientific">marine sediment metagenome</name>
    <dbReference type="NCBI Taxonomy" id="412755"/>
    <lineage>
        <taxon>unclassified sequences</taxon>
        <taxon>metagenomes</taxon>
        <taxon>ecological metagenomes</taxon>
    </lineage>
</organism>
<dbReference type="AlphaFoldDB" id="A0A0F8Y6S2"/>
<reference evidence="3" key="1">
    <citation type="journal article" date="2015" name="Nature">
        <title>Complex archaea that bridge the gap between prokaryotes and eukaryotes.</title>
        <authorList>
            <person name="Spang A."/>
            <person name="Saw J.H."/>
            <person name="Jorgensen S.L."/>
            <person name="Zaremba-Niedzwiedzka K."/>
            <person name="Martijn J."/>
            <person name="Lind A.E."/>
            <person name="van Eijk R."/>
            <person name="Schleper C."/>
            <person name="Guy L."/>
            <person name="Ettema T.J."/>
        </authorList>
    </citation>
    <scope>NUCLEOTIDE SEQUENCE</scope>
</reference>
<evidence type="ECO:0000313" key="3">
    <source>
        <dbReference type="EMBL" id="KKK43891.1"/>
    </source>
</evidence>
<sequence>MINGLNPIGIAVLVVVAAGSFWAGSALKQAEWTEDKNAALELQAELNEQSDAERRELNEKNLELQLDLEEAERNTERMANEIQDAINRASVVKPSPVKTPMGCPVCNIVDVAEHYRLFNAAVSNTIEAIPDAGETRLSDASLPESDLAAEVDGRSRPYYEDGSL</sequence>
<feature type="compositionally biased region" description="Basic and acidic residues" evidence="2">
    <location>
        <begin position="151"/>
        <end position="164"/>
    </location>
</feature>
<accession>A0A0F8Y6S2</accession>
<gene>
    <name evidence="3" type="ORF">LCGC14_3167820</name>
</gene>